<organism evidence="3 4">
    <name type="scientific">Heligmosomoides polygyrus</name>
    <name type="common">Parasitic roundworm</name>
    <dbReference type="NCBI Taxonomy" id="6339"/>
    <lineage>
        <taxon>Eukaryota</taxon>
        <taxon>Metazoa</taxon>
        <taxon>Ecdysozoa</taxon>
        <taxon>Nematoda</taxon>
        <taxon>Chromadorea</taxon>
        <taxon>Rhabditida</taxon>
        <taxon>Rhabditina</taxon>
        <taxon>Rhabditomorpha</taxon>
        <taxon>Strongyloidea</taxon>
        <taxon>Heligmosomidae</taxon>
        <taxon>Heligmosomoides</taxon>
    </lineage>
</organism>
<accession>A0A3P8FM09</accession>
<name>A0A183GDU7_HELPZ</name>
<dbReference type="EMBL" id="UZAH01032159">
    <property type="protein sequence ID" value="VDP20016.1"/>
    <property type="molecule type" value="Genomic_DNA"/>
</dbReference>
<sequence length="306" mass="34688">MQQRRKVGPTDLLLMEQRRHPLRSEPLPASDIARTREAPIPFLMQRKATVGMILRLVSSAEDPLCRSMGIDFSGRKHDAKTLLKQIFVYYNLEFLKLEGCELTDRDIFNVPEINCKIKYLIALRKKAHAKEKSEVPDGTRISAANLTKCWAIVECKPFNAMNLNQFMEKWHRCGKSGEGEHSVRTIDFFRHDFQEACTPTDAIKQYTCRRSGNSGKKPELKDHPEHLVENLIATVRDWAAMTRNERKCSSTGRIAATAGTHCSANVWEERWLKFGSGRCATESSFLDRNENGSASTARASSTIRAA</sequence>
<reference evidence="4" key="2">
    <citation type="submission" date="2019-09" db="UniProtKB">
        <authorList>
            <consortium name="WormBaseParasite"/>
        </authorList>
    </citation>
    <scope>IDENTIFICATION</scope>
</reference>
<evidence type="ECO:0000256" key="1">
    <source>
        <dbReference type="SAM" id="MobiDB-lite"/>
    </source>
</evidence>
<evidence type="ECO:0000313" key="3">
    <source>
        <dbReference type="Proteomes" id="UP000050761"/>
    </source>
</evidence>
<dbReference type="WBParaSite" id="HPBE_0002044701-mRNA-1">
    <property type="protein sequence ID" value="HPBE_0002044701-mRNA-1"/>
    <property type="gene ID" value="HPBE_0002044701"/>
</dbReference>
<feature type="region of interest" description="Disordered" evidence="1">
    <location>
        <begin position="287"/>
        <end position="306"/>
    </location>
</feature>
<evidence type="ECO:0000313" key="4">
    <source>
        <dbReference type="WBParaSite" id="HPBE_0002044701-mRNA-1"/>
    </source>
</evidence>
<proteinExistence type="predicted"/>
<feature type="compositionally biased region" description="Low complexity" evidence="1">
    <location>
        <begin position="293"/>
        <end position="306"/>
    </location>
</feature>
<accession>A0A183GDU7</accession>
<dbReference type="AlphaFoldDB" id="A0A183GDU7"/>
<reference evidence="2 3" key="1">
    <citation type="submission" date="2018-11" db="EMBL/GenBank/DDBJ databases">
        <authorList>
            <consortium name="Pathogen Informatics"/>
        </authorList>
    </citation>
    <scope>NUCLEOTIDE SEQUENCE [LARGE SCALE GENOMIC DNA]</scope>
</reference>
<keyword evidence="3" id="KW-1185">Reference proteome</keyword>
<protein>
    <submittedName>
        <fullName evidence="4">FBA_2 domain-containing protein</fullName>
    </submittedName>
</protein>
<dbReference type="Proteomes" id="UP000050761">
    <property type="component" value="Unassembled WGS sequence"/>
</dbReference>
<gene>
    <name evidence="2" type="ORF">HPBE_LOCUS20446</name>
</gene>
<evidence type="ECO:0000313" key="2">
    <source>
        <dbReference type="EMBL" id="VDP20016.1"/>
    </source>
</evidence>